<dbReference type="InterPro" id="IPR050832">
    <property type="entry name" value="Bact_Acetyltransf"/>
</dbReference>
<dbReference type="InterPro" id="IPR000182">
    <property type="entry name" value="GNAT_dom"/>
</dbReference>
<gene>
    <name evidence="4" type="ORF">GYM71_02385</name>
</gene>
<evidence type="ECO:0000313" key="5">
    <source>
        <dbReference type="Proteomes" id="UP000826550"/>
    </source>
</evidence>
<proteinExistence type="predicted"/>
<dbReference type="PANTHER" id="PTHR43877">
    <property type="entry name" value="AMINOALKYLPHOSPHONATE N-ACETYLTRANSFERASE-RELATED-RELATED"/>
    <property type="match status" value="1"/>
</dbReference>
<protein>
    <submittedName>
        <fullName evidence="4">GNAT family N-acetyltransferase</fullName>
    </submittedName>
</protein>
<keyword evidence="1" id="KW-0808">Transferase</keyword>
<dbReference type="CDD" id="cd04301">
    <property type="entry name" value="NAT_SF"/>
    <property type="match status" value="1"/>
</dbReference>
<dbReference type="PANTHER" id="PTHR43877:SF2">
    <property type="entry name" value="AMINOALKYLPHOSPHONATE N-ACETYLTRANSFERASE-RELATED"/>
    <property type="match status" value="1"/>
</dbReference>
<dbReference type="RefSeq" id="WP_220220794.1">
    <property type="nucleotide sequence ID" value="NZ_CP048268.1"/>
</dbReference>
<dbReference type="EMBL" id="CP048268">
    <property type="protein sequence ID" value="QYN52337.1"/>
    <property type="molecule type" value="Genomic_DNA"/>
</dbReference>
<feature type="domain" description="N-acetyltransferase" evidence="3">
    <location>
        <begin position="1"/>
        <end position="145"/>
    </location>
</feature>
<keyword evidence="2" id="KW-0012">Acyltransferase</keyword>
<sequence length="145" mass="16550">MIRSAQESDAEQIQKINQEQLGYDYPVAKTAANLKRLLADQEHHLILVYVDDTSKKVIGYIHVELFEELYFAPMYNILALAVSPQTQHQGIGSKLMTEVEHIAQKAGITEIRLSSGEERTGAHKFYEHLGYTYLKKQKRFGKKLG</sequence>
<dbReference type="Pfam" id="PF00583">
    <property type="entry name" value="Acetyltransf_1"/>
    <property type="match status" value="1"/>
</dbReference>
<accession>A0ABX8W981</accession>
<keyword evidence="5" id="KW-1185">Reference proteome</keyword>
<evidence type="ECO:0000256" key="2">
    <source>
        <dbReference type="ARBA" id="ARBA00023315"/>
    </source>
</evidence>
<name>A0ABX8W981_9LACO</name>
<reference evidence="4 5" key="1">
    <citation type="submission" date="2020-01" db="EMBL/GenBank/DDBJ databases">
        <title>Vast differences in strain-level diversity in the gut microbiota of two closely related honey bee species.</title>
        <authorList>
            <person name="Ellegaard K.M."/>
            <person name="Suenami S."/>
            <person name="Miyazaki R."/>
            <person name="Engel P."/>
        </authorList>
    </citation>
    <scope>NUCLEOTIDE SEQUENCE [LARGE SCALE GENOMIC DNA]</scope>
    <source>
        <strain evidence="4 5">ESL0416</strain>
    </source>
</reference>
<evidence type="ECO:0000313" key="4">
    <source>
        <dbReference type="EMBL" id="QYN52337.1"/>
    </source>
</evidence>
<dbReference type="Gene3D" id="3.40.630.30">
    <property type="match status" value="1"/>
</dbReference>
<dbReference type="PROSITE" id="PS51186">
    <property type="entry name" value="GNAT"/>
    <property type="match status" value="1"/>
</dbReference>
<dbReference type="Proteomes" id="UP000826550">
    <property type="component" value="Chromosome"/>
</dbReference>
<organism evidence="4 5">
    <name type="scientific">Lactobacillus panisapium</name>
    <dbReference type="NCBI Taxonomy" id="2012495"/>
    <lineage>
        <taxon>Bacteria</taxon>
        <taxon>Bacillati</taxon>
        <taxon>Bacillota</taxon>
        <taxon>Bacilli</taxon>
        <taxon>Lactobacillales</taxon>
        <taxon>Lactobacillaceae</taxon>
        <taxon>Lactobacillus</taxon>
    </lineage>
</organism>
<dbReference type="InterPro" id="IPR016181">
    <property type="entry name" value="Acyl_CoA_acyltransferase"/>
</dbReference>
<evidence type="ECO:0000256" key="1">
    <source>
        <dbReference type="ARBA" id="ARBA00022679"/>
    </source>
</evidence>
<evidence type="ECO:0000259" key="3">
    <source>
        <dbReference type="PROSITE" id="PS51186"/>
    </source>
</evidence>
<dbReference type="SUPFAM" id="SSF55729">
    <property type="entry name" value="Acyl-CoA N-acyltransferases (Nat)"/>
    <property type="match status" value="1"/>
</dbReference>